<feature type="compositionally biased region" description="Basic and acidic residues" evidence="1">
    <location>
        <begin position="28"/>
        <end position="43"/>
    </location>
</feature>
<evidence type="ECO:0000313" key="3">
    <source>
        <dbReference type="Proteomes" id="UP001261871"/>
    </source>
</evidence>
<evidence type="ECO:0000313" key="2">
    <source>
        <dbReference type="EMBL" id="MDR6843363.1"/>
    </source>
</evidence>
<reference evidence="2 3" key="1">
    <citation type="submission" date="2023-07" db="EMBL/GenBank/DDBJ databases">
        <title>Sorghum-associated microbial communities from plants grown in Nebraska, USA.</title>
        <authorList>
            <person name="Schachtman D."/>
        </authorList>
    </citation>
    <scope>NUCLEOTIDE SEQUENCE [LARGE SCALE GENOMIC DNA]</scope>
    <source>
        <strain evidence="2 3">BE124</strain>
    </source>
</reference>
<comment type="caution">
    <text evidence="2">The sequence shown here is derived from an EMBL/GenBank/DDBJ whole genome shotgun (WGS) entry which is preliminary data.</text>
</comment>
<sequence>MKFPNCIVCRREVADCRLQVEEERSKMQEERKEAAGCRRQKGEVRRRRKERRLQVAEGRREKSEEGGKKGGCRLQVAEGRRRRKEIFYFELLRLFATARVQILNGKNRGERGCFYEFIGVVEICFV</sequence>
<organism evidence="2 3">
    <name type="scientific">Flavobacterium granuli</name>
    <dbReference type="NCBI Taxonomy" id="280093"/>
    <lineage>
        <taxon>Bacteria</taxon>
        <taxon>Pseudomonadati</taxon>
        <taxon>Bacteroidota</taxon>
        <taxon>Flavobacteriia</taxon>
        <taxon>Flavobacteriales</taxon>
        <taxon>Flavobacteriaceae</taxon>
        <taxon>Flavobacterium</taxon>
    </lineage>
</organism>
<protein>
    <submittedName>
        <fullName evidence="2">Uncharacterized protein</fullName>
    </submittedName>
</protein>
<evidence type="ECO:0000256" key="1">
    <source>
        <dbReference type="SAM" id="MobiDB-lite"/>
    </source>
</evidence>
<feature type="region of interest" description="Disordered" evidence="1">
    <location>
        <begin position="28"/>
        <end position="71"/>
    </location>
</feature>
<name>A0ABU1RX64_9FLAO</name>
<accession>A0ABU1RX64</accession>
<dbReference type="Proteomes" id="UP001261871">
    <property type="component" value="Unassembled WGS sequence"/>
</dbReference>
<proteinExistence type="predicted"/>
<dbReference type="RefSeq" id="WP_310002702.1">
    <property type="nucleotide sequence ID" value="NZ_JAVDTX010000001.1"/>
</dbReference>
<gene>
    <name evidence="2" type="ORF">J2W95_000043</name>
</gene>
<keyword evidence="3" id="KW-1185">Reference proteome</keyword>
<feature type="compositionally biased region" description="Basic and acidic residues" evidence="1">
    <location>
        <begin position="52"/>
        <end position="68"/>
    </location>
</feature>
<dbReference type="EMBL" id="JAVDTX010000001">
    <property type="protein sequence ID" value="MDR6843363.1"/>
    <property type="molecule type" value="Genomic_DNA"/>
</dbReference>